<evidence type="ECO:0000313" key="1">
    <source>
        <dbReference type="EMBL" id="QES45193.1"/>
    </source>
</evidence>
<organism evidence="1 2">
    <name type="scientific">Streptomyces venezuelae</name>
    <dbReference type="NCBI Taxonomy" id="54571"/>
    <lineage>
        <taxon>Bacteria</taxon>
        <taxon>Bacillati</taxon>
        <taxon>Actinomycetota</taxon>
        <taxon>Actinomycetes</taxon>
        <taxon>Kitasatosporales</taxon>
        <taxon>Streptomycetaceae</taxon>
        <taxon>Streptomyces</taxon>
    </lineage>
</organism>
<proteinExistence type="predicted"/>
<accession>A0A5P2CS15</accession>
<name>A0A5P2CS15_STRVZ</name>
<dbReference type="Proteomes" id="UP000324015">
    <property type="component" value="Chromosome"/>
</dbReference>
<sequence length="61" mass="6971">MTASDPAVEWWETDPDSPGNLERCEIEFRDPVIRYPELVVVTAFGCDSGVYTRPMFEVMSQ</sequence>
<reference evidence="1 2" key="1">
    <citation type="submission" date="2018-05" db="EMBL/GenBank/DDBJ databases">
        <title>Streptomyces venezuelae.</title>
        <authorList>
            <person name="Kim W."/>
            <person name="Lee N."/>
            <person name="Cho B.-K."/>
        </authorList>
    </citation>
    <scope>NUCLEOTIDE SEQUENCE [LARGE SCALE GENOMIC DNA]</scope>
    <source>
        <strain evidence="1 2">ATCC 14585</strain>
    </source>
</reference>
<evidence type="ECO:0000313" key="2">
    <source>
        <dbReference type="Proteomes" id="UP000324015"/>
    </source>
</evidence>
<protein>
    <submittedName>
        <fullName evidence="1">Uncharacterized protein</fullName>
    </submittedName>
</protein>
<gene>
    <name evidence="1" type="ORF">DEJ49_33165</name>
</gene>
<dbReference type="AlphaFoldDB" id="A0A5P2CS15"/>
<dbReference type="EMBL" id="CP029191">
    <property type="protein sequence ID" value="QES45193.1"/>
    <property type="molecule type" value="Genomic_DNA"/>
</dbReference>